<keyword evidence="2" id="KW-1185">Reference proteome</keyword>
<name>A0ACC0ZTK6_9ROSI</name>
<comment type="caution">
    <text evidence="1">The sequence shown here is derived from an EMBL/GenBank/DDBJ whole genome shotgun (WGS) entry which is preliminary data.</text>
</comment>
<reference evidence="2" key="1">
    <citation type="journal article" date="2023" name="G3 (Bethesda)">
        <title>Genome assembly and association tests identify interacting loci associated with vigor, precocity, and sex in interspecific pistachio rootstocks.</title>
        <authorList>
            <person name="Palmer W."/>
            <person name="Jacygrad E."/>
            <person name="Sagayaradj S."/>
            <person name="Cavanaugh K."/>
            <person name="Han R."/>
            <person name="Bertier L."/>
            <person name="Beede B."/>
            <person name="Kafkas S."/>
            <person name="Golino D."/>
            <person name="Preece J."/>
            <person name="Michelmore R."/>
        </authorList>
    </citation>
    <scope>NUCLEOTIDE SEQUENCE [LARGE SCALE GENOMIC DNA]</scope>
</reference>
<proteinExistence type="predicted"/>
<dbReference type="Proteomes" id="UP001164250">
    <property type="component" value="Chromosome 15"/>
</dbReference>
<evidence type="ECO:0000313" key="1">
    <source>
        <dbReference type="EMBL" id="KAJ0075283.1"/>
    </source>
</evidence>
<dbReference type="EMBL" id="CM047910">
    <property type="protein sequence ID" value="KAJ0075283.1"/>
    <property type="molecule type" value="Genomic_DNA"/>
</dbReference>
<accession>A0ACC0ZTK6</accession>
<gene>
    <name evidence="1" type="ORF">Patl1_34957</name>
</gene>
<organism evidence="1 2">
    <name type="scientific">Pistacia atlantica</name>
    <dbReference type="NCBI Taxonomy" id="434234"/>
    <lineage>
        <taxon>Eukaryota</taxon>
        <taxon>Viridiplantae</taxon>
        <taxon>Streptophyta</taxon>
        <taxon>Embryophyta</taxon>
        <taxon>Tracheophyta</taxon>
        <taxon>Spermatophyta</taxon>
        <taxon>Magnoliopsida</taxon>
        <taxon>eudicotyledons</taxon>
        <taxon>Gunneridae</taxon>
        <taxon>Pentapetalae</taxon>
        <taxon>rosids</taxon>
        <taxon>malvids</taxon>
        <taxon>Sapindales</taxon>
        <taxon>Anacardiaceae</taxon>
        <taxon>Pistacia</taxon>
    </lineage>
</organism>
<evidence type="ECO:0000313" key="2">
    <source>
        <dbReference type="Proteomes" id="UP001164250"/>
    </source>
</evidence>
<protein>
    <submittedName>
        <fullName evidence="1">Uncharacterized protein</fullName>
    </submittedName>
</protein>
<sequence>MSLEEGDNSMEITEDGEDRPSFNVLFAEAIKGPLLSSDNQVQISTLDLIFHFLSSEGALGKQIQVLVEENICRLCF</sequence>